<evidence type="ECO:0008006" key="3">
    <source>
        <dbReference type="Google" id="ProtNLM"/>
    </source>
</evidence>
<dbReference type="AlphaFoldDB" id="A0A7I7VUJ7"/>
<dbReference type="KEGG" id="mdr:MDOR_19520"/>
<sequence>MQTFTTGSRNQTLPRPVKPLPNEVLAEYLARLAKANGISRSRLEALLTRRGPTMRAALCKSVSMSDRAVAFALPELRVPADWTIYPQLHRREVESIGPGCPHCASRHGERITFPQVWSTHDHVFCGVHSLWLNGTAFRVDATRPVTKVIGASRADILLAHRRHQRFIHSHGRASIRQAISDAYEVVEHWNYWQPLEAVSFRLAELEPDETQRGSGTACRNAAMYPEIVRLATALSDPSWKSRLLAASRVERGKSLLDLFELVIDGHVPYRAADPLYEWRLRQLAALDTDSRRDATTKGEGGPR</sequence>
<gene>
    <name evidence="1" type="ORF">MDOR_19520</name>
</gene>
<name>A0A7I7VUJ7_9MYCO</name>
<reference evidence="1 2" key="1">
    <citation type="journal article" date="2019" name="Emerg. Microbes Infect.">
        <title>Comprehensive subspecies identification of 175 nontuberculous mycobacteria species based on 7547 genomic profiles.</title>
        <authorList>
            <person name="Matsumoto Y."/>
            <person name="Kinjo T."/>
            <person name="Motooka D."/>
            <person name="Nabeya D."/>
            <person name="Jung N."/>
            <person name="Uechi K."/>
            <person name="Horii T."/>
            <person name="Iida T."/>
            <person name="Fujita J."/>
            <person name="Nakamura S."/>
        </authorList>
    </citation>
    <scope>NUCLEOTIDE SEQUENCE [LARGE SCALE GENOMIC DNA]</scope>
    <source>
        <strain evidence="1 2">JCM 12405</strain>
    </source>
</reference>
<evidence type="ECO:0000313" key="1">
    <source>
        <dbReference type="EMBL" id="BBZ07783.1"/>
    </source>
</evidence>
<protein>
    <recommendedName>
        <fullName evidence="3">TniQ protein</fullName>
    </recommendedName>
</protein>
<accession>A0A7I7VUJ7</accession>
<dbReference type="EMBL" id="AP022605">
    <property type="protein sequence ID" value="BBZ07783.1"/>
    <property type="molecule type" value="Genomic_DNA"/>
</dbReference>
<organism evidence="1 2">
    <name type="scientific">Mycolicibacterium doricum</name>
    <dbReference type="NCBI Taxonomy" id="126673"/>
    <lineage>
        <taxon>Bacteria</taxon>
        <taxon>Bacillati</taxon>
        <taxon>Actinomycetota</taxon>
        <taxon>Actinomycetes</taxon>
        <taxon>Mycobacteriales</taxon>
        <taxon>Mycobacteriaceae</taxon>
        <taxon>Mycolicibacterium</taxon>
    </lineage>
</organism>
<evidence type="ECO:0000313" key="2">
    <source>
        <dbReference type="Proteomes" id="UP000467201"/>
    </source>
</evidence>
<dbReference type="Proteomes" id="UP000467201">
    <property type="component" value="Chromosome"/>
</dbReference>
<proteinExistence type="predicted"/>